<protein>
    <submittedName>
        <fullName evidence="5">Glycosyltransferase</fullName>
        <ecNumber evidence="5">2.4.-.-</ecNumber>
    </submittedName>
</protein>
<feature type="domain" description="Glycosyl transferase family 1" evidence="3">
    <location>
        <begin position="180"/>
        <end position="297"/>
    </location>
</feature>
<dbReference type="InterPro" id="IPR001296">
    <property type="entry name" value="Glyco_trans_1"/>
</dbReference>
<proteinExistence type="predicted"/>
<name>A0ABW8KP38_9BIFI</name>
<dbReference type="InterPro" id="IPR050194">
    <property type="entry name" value="Glycosyltransferase_grp1"/>
</dbReference>
<dbReference type="Pfam" id="PF00534">
    <property type="entry name" value="Glycos_transf_1"/>
    <property type="match status" value="1"/>
</dbReference>
<keyword evidence="2 5" id="KW-0808">Transferase</keyword>
<evidence type="ECO:0000256" key="2">
    <source>
        <dbReference type="ARBA" id="ARBA00022679"/>
    </source>
</evidence>
<keyword evidence="6" id="KW-1185">Reference proteome</keyword>
<feature type="domain" description="Glycosyltransferase subfamily 4-like N-terminal" evidence="4">
    <location>
        <begin position="15"/>
        <end position="128"/>
    </location>
</feature>
<evidence type="ECO:0000259" key="4">
    <source>
        <dbReference type="Pfam" id="PF13579"/>
    </source>
</evidence>
<dbReference type="Gene3D" id="3.40.50.2000">
    <property type="entry name" value="Glycogen Phosphorylase B"/>
    <property type="match status" value="2"/>
</dbReference>
<dbReference type="Pfam" id="PF13579">
    <property type="entry name" value="Glyco_trans_4_4"/>
    <property type="match status" value="1"/>
</dbReference>
<dbReference type="Proteomes" id="UP001620273">
    <property type="component" value="Unassembled WGS sequence"/>
</dbReference>
<dbReference type="PANTHER" id="PTHR45947">
    <property type="entry name" value="SULFOQUINOVOSYL TRANSFERASE SQD2"/>
    <property type="match status" value="1"/>
</dbReference>
<keyword evidence="1 5" id="KW-0328">Glycosyltransferase</keyword>
<dbReference type="InterPro" id="IPR028098">
    <property type="entry name" value="Glyco_trans_4-like_N"/>
</dbReference>
<evidence type="ECO:0000313" key="6">
    <source>
        <dbReference type="Proteomes" id="UP001620273"/>
    </source>
</evidence>
<dbReference type="RefSeq" id="WP_404440874.1">
    <property type="nucleotide sequence ID" value="NZ_JAOQBW010000003.1"/>
</dbReference>
<evidence type="ECO:0000313" key="5">
    <source>
        <dbReference type="EMBL" id="MFK3576321.1"/>
    </source>
</evidence>
<dbReference type="PANTHER" id="PTHR45947:SF3">
    <property type="entry name" value="SULFOQUINOVOSYL TRANSFERASE SQD2"/>
    <property type="match status" value="1"/>
</dbReference>
<reference evidence="5 6" key="1">
    <citation type="submission" date="2022-09" db="EMBL/GenBank/DDBJ databases">
        <title>Genome sequencing of four strains from tibetan pig.</title>
        <authorList>
            <person name="Feng J."/>
        </authorList>
    </citation>
    <scope>NUCLEOTIDE SEQUENCE [LARGE SCALE GENOMIC DNA]</scope>
    <source>
        <strain evidence="5 6">11-1-1</strain>
    </source>
</reference>
<accession>A0ABW8KP38</accession>
<dbReference type="EMBL" id="JAOQBW010000003">
    <property type="protein sequence ID" value="MFK3576321.1"/>
    <property type="molecule type" value="Genomic_DNA"/>
</dbReference>
<evidence type="ECO:0000259" key="3">
    <source>
        <dbReference type="Pfam" id="PF00534"/>
    </source>
</evidence>
<dbReference type="EC" id="2.4.-.-" evidence="5"/>
<gene>
    <name evidence="5" type="ORF">OCH74_05535</name>
</gene>
<dbReference type="SUPFAM" id="SSF53756">
    <property type="entry name" value="UDP-Glycosyltransferase/glycogen phosphorylase"/>
    <property type="match status" value="1"/>
</dbReference>
<comment type="caution">
    <text evidence="5">The sequence shown here is derived from an EMBL/GenBank/DDBJ whole genome shotgun (WGS) entry which is preliminary data.</text>
</comment>
<dbReference type="GO" id="GO:0016757">
    <property type="term" value="F:glycosyltransferase activity"/>
    <property type="evidence" value="ECO:0007669"/>
    <property type="project" value="UniProtKB-KW"/>
</dbReference>
<sequence length="369" mass="41687">MKHILHILPQFHPGGGMERMVMNYFDYIDHSEYSFDVLTHSMNNDYYSSKIEENHGNVFVLPHFGFTTYRQIERRFDALLSDRRYDVIHCHMANAAFLYLKIAKKHDIPIRILHSHQDRYADTVSHSLRNVPLVALGRKYANVNLACSCAAGDFLFGKGNYCVLRNAIPIEHYQYDAQARRTWRNQQGVTAETPVFIYVGRLTPQKNPKFALEVFSFLLQRYPTARLYIAGSGELESDLRHQADSMRISPNVHWLGNVSDVSKLYQGADAMLFPSKYEGLGIAAVESQTAGLATYLSEFVPEEAVVSNFAHSIPISLGADTWASRIAEGIETINSTPRTSGAEQVRTAGFDIKENTGILEEIYSGHSKL</sequence>
<organism evidence="5 6">
    <name type="scientific">Bifidobacterium thermacidophilum</name>
    <dbReference type="NCBI Taxonomy" id="246618"/>
    <lineage>
        <taxon>Bacteria</taxon>
        <taxon>Bacillati</taxon>
        <taxon>Actinomycetota</taxon>
        <taxon>Actinomycetes</taxon>
        <taxon>Bifidobacteriales</taxon>
        <taxon>Bifidobacteriaceae</taxon>
        <taxon>Bifidobacterium</taxon>
    </lineage>
</organism>
<evidence type="ECO:0000256" key="1">
    <source>
        <dbReference type="ARBA" id="ARBA00022676"/>
    </source>
</evidence>